<gene>
    <name evidence="7" type="ORF">UFOPK1433_00431</name>
</gene>
<evidence type="ECO:0000256" key="3">
    <source>
        <dbReference type="ARBA" id="ARBA00022989"/>
    </source>
</evidence>
<protein>
    <submittedName>
        <fullName evidence="7">Unannotated protein</fullName>
    </submittedName>
</protein>
<evidence type="ECO:0000313" key="7">
    <source>
        <dbReference type="EMBL" id="CAB4539670.1"/>
    </source>
</evidence>
<dbReference type="InterPro" id="IPR045214">
    <property type="entry name" value="Surf1/Surf4"/>
</dbReference>
<evidence type="ECO:0000256" key="2">
    <source>
        <dbReference type="ARBA" id="ARBA00022692"/>
    </source>
</evidence>
<dbReference type="GO" id="GO:0016020">
    <property type="term" value="C:membrane"/>
    <property type="evidence" value="ECO:0007669"/>
    <property type="project" value="UniProtKB-SubCell"/>
</dbReference>
<dbReference type="CDD" id="cd06662">
    <property type="entry name" value="SURF1"/>
    <property type="match status" value="1"/>
</dbReference>
<proteinExistence type="predicted"/>
<dbReference type="AlphaFoldDB" id="A0A6J6BKL8"/>
<keyword evidence="4 6" id="KW-0472">Membrane</keyword>
<sequence>MRLASIELVEENYSQPPTSLAQVLGSQGFAVPEASWRSVSLRGEYLSDLALLVRNRPNNGQPGFEQVIPFQTHDGRVVLISRGWLPTGSRQDSPDFVPKAPSGDLEIVGRLIASEPKFDRGAPTGQIASINVDLANQLTKLNAIPNGYLRLVSESSKVPTGVKPMPTPSIDEGNNLSYALQWMLFAVMAVLALIWRIRRDRQLASGTKSTPVKKSRAKLDEELEDSVTRAK</sequence>
<dbReference type="EMBL" id="CAEZSN010000034">
    <property type="protein sequence ID" value="CAB4539670.1"/>
    <property type="molecule type" value="Genomic_DNA"/>
</dbReference>
<dbReference type="Pfam" id="PF02104">
    <property type="entry name" value="SURF1"/>
    <property type="match status" value="1"/>
</dbReference>
<feature type="transmembrane region" description="Helical" evidence="6">
    <location>
        <begin position="176"/>
        <end position="195"/>
    </location>
</feature>
<evidence type="ECO:0000256" key="1">
    <source>
        <dbReference type="ARBA" id="ARBA00004370"/>
    </source>
</evidence>
<comment type="subcellular location">
    <subcellularLocation>
        <location evidence="1">Membrane</location>
    </subcellularLocation>
</comment>
<reference evidence="7" key="1">
    <citation type="submission" date="2020-05" db="EMBL/GenBank/DDBJ databases">
        <authorList>
            <person name="Chiriac C."/>
            <person name="Salcher M."/>
            <person name="Ghai R."/>
            <person name="Kavagutti S V."/>
        </authorList>
    </citation>
    <scope>NUCLEOTIDE SEQUENCE</scope>
</reference>
<dbReference type="PROSITE" id="PS50895">
    <property type="entry name" value="SURF1"/>
    <property type="match status" value="1"/>
</dbReference>
<keyword evidence="2 6" id="KW-0812">Transmembrane</keyword>
<dbReference type="PANTHER" id="PTHR23427:SF2">
    <property type="entry name" value="SURFEIT LOCUS PROTEIN 1"/>
    <property type="match status" value="1"/>
</dbReference>
<organism evidence="7">
    <name type="scientific">freshwater metagenome</name>
    <dbReference type="NCBI Taxonomy" id="449393"/>
    <lineage>
        <taxon>unclassified sequences</taxon>
        <taxon>metagenomes</taxon>
        <taxon>ecological metagenomes</taxon>
    </lineage>
</organism>
<dbReference type="InterPro" id="IPR002994">
    <property type="entry name" value="Surf1/Shy1"/>
</dbReference>
<dbReference type="PANTHER" id="PTHR23427">
    <property type="entry name" value="SURFEIT LOCUS PROTEIN"/>
    <property type="match status" value="1"/>
</dbReference>
<accession>A0A6J6BKL8</accession>
<name>A0A6J6BKL8_9ZZZZ</name>
<keyword evidence="3 6" id="KW-1133">Transmembrane helix</keyword>
<evidence type="ECO:0000256" key="6">
    <source>
        <dbReference type="SAM" id="Phobius"/>
    </source>
</evidence>
<evidence type="ECO:0000256" key="4">
    <source>
        <dbReference type="ARBA" id="ARBA00023136"/>
    </source>
</evidence>
<feature type="region of interest" description="Disordered" evidence="5">
    <location>
        <begin position="205"/>
        <end position="231"/>
    </location>
</feature>
<evidence type="ECO:0000256" key="5">
    <source>
        <dbReference type="SAM" id="MobiDB-lite"/>
    </source>
</evidence>